<organism evidence="2 3">
    <name type="scientific">Streptomyces albidochromogenes</name>
    <dbReference type="NCBI Taxonomy" id="329524"/>
    <lineage>
        <taxon>Bacteria</taxon>
        <taxon>Bacillati</taxon>
        <taxon>Actinomycetota</taxon>
        <taxon>Actinomycetes</taxon>
        <taxon>Kitasatosporales</taxon>
        <taxon>Streptomycetaceae</taxon>
        <taxon>Streptomyces</taxon>
    </lineage>
</organism>
<reference evidence="2 3" key="1">
    <citation type="submission" date="2024-09" db="EMBL/GenBank/DDBJ databases">
        <title>The Natural Products Discovery Center: Release of the First 8490 Sequenced Strains for Exploring Actinobacteria Biosynthetic Diversity.</title>
        <authorList>
            <person name="Kalkreuter E."/>
            <person name="Kautsar S.A."/>
            <person name="Yang D."/>
            <person name="Bader C.D."/>
            <person name="Teijaro C.N."/>
            <person name="Fluegel L."/>
            <person name="Davis C.M."/>
            <person name="Simpson J.R."/>
            <person name="Lauterbach L."/>
            <person name="Steele A.D."/>
            <person name="Gui C."/>
            <person name="Meng S."/>
            <person name="Li G."/>
            <person name="Viehrig K."/>
            <person name="Ye F."/>
            <person name="Su P."/>
            <person name="Kiefer A.F."/>
            <person name="Nichols A."/>
            <person name="Cepeda A.J."/>
            <person name="Yan W."/>
            <person name="Fan B."/>
            <person name="Jiang Y."/>
            <person name="Adhikari A."/>
            <person name="Zheng C.-J."/>
            <person name="Schuster L."/>
            <person name="Cowan T.M."/>
            <person name="Smanski M.J."/>
            <person name="Chevrette M.G."/>
            <person name="De Carvalho L.P.S."/>
            <person name="Shen B."/>
        </authorList>
    </citation>
    <scope>NUCLEOTIDE SEQUENCE [LARGE SCALE GENOMIC DNA]</scope>
    <source>
        <strain evidence="2 3">NPDC058348</strain>
    </source>
</reference>
<proteinExistence type="predicted"/>
<name>A0ABW6FS75_9ACTN</name>
<protein>
    <submittedName>
        <fullName evidence="2">Uncharacterized protein</fullName>
    </submittedName>
</protein>
<dbReference type="EMBL" id="JBHXIJ010000257">
    <property type="protein sequence ID" value="MFD5102547.1"/>
    <property type="molecule type" value="Genomic_DNA"/>
</dbReference>
<keyword evidence="3" id="KW-1185">Reference proteome</keyword>
<evidence type="ECO:0000256" key="1">
    <source>
        <dbReference type="SAM" id="MobiDB-lite"/>
    </source>
</evidence>
<accession>A0ABW6FS75</accession>
<dbReference type="RefSeq" id="WP_386719612.1">
    <property type="nucleotide sequence ID" value="NZ_JBHXIJ010000257.1"/>
</dbReference>
<feature type="region of interest" description="Disordered" evidence="1">
    <location>
        <begin position="29"/>
        <end position="65"/>
    </location>
</feature>
<evidence type="ECO:0000313" key="2">
    <source>
        <dbReference type="EMBL" id="MFD5102547.1"/>
    </source>
</evidence>
<sequence length="65" mass="7036">MTLCPKGDHEIPDEDDVGARCDEHGVTLLWRGPPITPEDFAPEPCAPRPATPADPVRPSLGTHPR</sequence>
<evidence type="ECO:0000313" key="3">
    <source>
        <dbReference type="Proteomes" id="UP001598448"/>
    </source>
</evidence>
<gene>
    <name evidence="2" type="ORF">ACFWJN_26750</name>
</gene>
<comment type="caution">
    <text evidence="2">The sequence shown here is derived from an EMBL/GenBank/DDBJ whole genome shotgun (WGS) entry which is preliminary data.</text>
</comment>
<dbReference type="Proteomes" id="UP001598448">
    <property type="component" value="Unassembled WGS sequence"/>
</dbReference>